<dbReference type="Proteomes" id="UP001597045">
    <property type="component" value="Unassembled WGS sequence"/>
</dbReference>
<gene>
    <name evidence="1" type="ORF">ACFQ1S_21905</name>
</gene>
<sequence>RFDRLLRTDQDVYAEEAERMAADLRTEMNKDAHVDPDMLFEHVYATAPPRLMAQRDFLRAEIAADGEGA</sequence>
<proteinExistence type="predicted"/>
<reference evidence="2" key="1">
    <citation type="journal article" date="2019" name="Int. J. Syst. Evol. Microbiol.">
        <title>The Global Catalogue of Microorganisms (GCM) 10K type strain sequencing project: providing services to taxonomists for standard genome sequencing and annotation.</title>
        <authorList>
            <consortium name="The Broad Institute Genomics Platform"/>
            <consortium name="The Broad Institute Genome Sequencing Center for Infectious Disease"/>
            <person name="Wu L."/>
            <person name="Ma J."/>
        </authorList>
    </citation>
    <scope>NUCLEOTIDE SEQUENCE [LARGE SCALE GENOMIC DNA]</scope>
    <source>
        <strain evidence="2">JCM 31486</strain>
    </source>
</reference>
<feature type="non-terminal residue" evidence="1">
    <location>
        <position position="1"/>
    </location>
</feature>
<keyword evidence="2" id="KW-1185">Reference proteome</keyword>
<name>A0ABW3MB43_9PSEU</name>
<comment type="caution">
    <text evidence="1">The sequence shown here is derived from an EMBL/GenBank/DDBJ whole genome shotgun (WGS) entry which is preliminary data.</text>
</comment>
<evidence type="ECO:0008006" key="3">
    <source>
        <dbReference type="Google" id="ProtNLM"/>
    </source>
</evidence>
<organism evidence="1 2">
    <name type="scientific">Kibdelosporangium lantanae</name>
    <dbReference type="NCBI Taxonomy" id="1497396"/>
    <lineage>
        <taxon>Bacteria</taxon>
        <taxon>Bacillati</taxon>
        <taxon>Actinomycetota</taxon>
        <taxon>Actinomycetes</taxon>
        <taxon>Pseudonocardiales</taxon>
        <taxon>Pseudonocardiaceae</taxon>
        <taxon>Kibdelosporangium</taxon>
    </lineage>
</organism>
<evidence type="ECO:0000313" key="1">
    <source>
        <dbReference type="EMBL" id="MFD1048001.1"/>
    </source>
</evidence>
<evidence type="ECO:0000313" key="2">
    <source>
        <dbReference type="Proteomes" id="UP001597045"/>
    </source>
</evidence>
<accession>A0ABW3MB43</accession>
<protein>
    <recommendedName>
        <fullName evidence="3">Pyruvate dehydrogenase (Acetyl-transferring) E1 component subunit alpha</fullName>
    </recommendedName>
</protein>
<dbReference type="EMBL" id="JBHTIS010001352">
    <property type="protein sequence ID" value="MFD1048001.1"/>
    <property type="molecule type" value="Genomic_DNA"/>
</dbReference>